<evidence type="ECO:0000256" key="1">
    <source>
        <dbReference type="ARBA" id="ARBA00009387"/>
    </source>
</evidence>
<protein>
    <recommendedName>
        <fullName evidence="3">Transglycosylase SLT domain-containing protein</fullName>
    </recommendedName>
</protein>
<dbReference type="InterPro" id="IPR008258">
    <property type="entry name" value="Transglycosylase_SLT_dom_1"/>
</dbReference>
<dbReference type="InterPro" id="IPR023346">
    <property type="entry name" value="Lysozyme-like_dom_sf"/>
</dbReference>
<dbReference type="Gene3D" id="1.10.530.10">
    <property type="match status" value="1"/>
</dbReference>
<feature type="signal peptide" evidence="2">
    <location>
        <begin position="1"/>
        <end position="30"/>
    </location>
</feature>
<gene>
    <name evidence="4" type="ordered locus">MexAM1_META2p0022</name>
</gene>
<evidence type="ECO:0000256" key="2">
    <source>
        <dbReference type="SAM" id="SignalP"/>
    </source>
</evidence>
<feature type="chain" id="PRO_5002946598" description="Transglycosylase SLT domain-containing protein" evidence="2">
    <location>
        <begin position="31"/>
        <end position="309"/>
    </location>
</feature>
<dbReference type="RefSeq" id="WP_003602968.1">
    <property type="nucleotide sequence ID" value="NC_012811.1"/>
</dbReference>
<dbReference type="Proteomes" id="UP000009081">
    <property type="component" value="Plasmid megaplasmid"/>
</dbReference>
<keyword evidence="5" id="KW-1185">Reference proteome</keyword>
<dbReference type="AlphaFoldDB" id="C5B3C8"/>
<dbReference type="EMBL" id="CP001511">
    <property type="protein sequence ID" value="ACS42960.1"/>
    <property type="molecule type" value="Genomic_DNA"/>
</dbReference>
<dbReference type="SUPFAM" id="SSF53955">
    <property type="entry name" value="Lysozyme-like"/>
    <property type="match status" value="1"/>
</dbReference>
<dbReference type="Pfam" id="PF01464">
    <property type="entry name" value="SLT"/>
    <property type="match status" value="1"/>
</dbReference>
<organism evidence="4 5">
    <name type="scientific">Methylorubrum extorquens (strain ATCC 14718 / DSM 1338 / JCM 2805 / NCIMB 9133 / AM1)</name>
    <name type="common">Methylobacterium extorquens</name>
    <dbReference type="NCBI Taxonomy" id="272630"/>
    <lineage>
        <taxon>Bacteria</taxon>
        <taxon>Pseudomonadati</taxon>
        <taxon>Pseudomonadota</taxon>
        <taxon>Alphaproteobacteria</taxon>
        <taxon>Hyphomicrobiales</taxon>
        <taxon>Methylobacteriaceae</taxon>
        <taxon>Methylorubrum</taxon>
    </lineage>
</organism>
<dbReference type="KEGG" id="mea:Mex_2p0022"/>
<dbReference type="OrthoDB" id="8477976at2"/>
<proteinExistence type="inferred from homology"/>
<geneLocation type="plasmid" evidence="4 5">
    <name>megaplasmid</name>
</geneLocation>
<keyword evidence="4" id="KW-0614">Plasmid</keyword>
<evidence type="ECO:0000313" key="4">
    <source>
        <dbReference type="EMBL" id="ACS42960.1"/>
    </source>
</evidence>
<comment type="similarity">
    <text evidence="1">Belongs to the virb1 family.</text>
</comment>
<dbReference type="HOGENOM" id="CLU_899566_0_0_5"/>
<keyword evidence="2" id="KW-0732">Signal</keyword>
<accession>C5B3C8</accession>
<dbReference type="CAZy" id="GH23">
    <property type="family name" value="Glycoside Hydrolase Family 23"/>
</dbReference>
<sequence length="309" mass="33010">MNRVSTCTRRIGFLVPIGACALLFAVPANGDVAHRKLPTPPLQLDVRTTADAPSDRPARWSLPLPSIVHLAMAGAVPHPIAAPTILPGPTVSFDRVDVPREALGAVLEAAARTGVDPAYLCALADKESGWSTEARSSSSSAVGLFQFLEDTWLRMVKSHGASWGLADEAAAIAIGTRGARVADAALRSRILELRRNPWYAAVLAAEMLKRDRALVGGRLGREINTTEAYLAHFLGPAGAGRILSAGRGHARSPAARILPASARANRSLFYERKGRRMHPLGLAEFYGRVDRLIGARVRRYASLSAPALP</sequence>
<name>C5B3C8_METEA</name>
<feature type="domain" description="Transglycosylase SLT" evidence="3">
    <location>
        <begin position="107"/>
        <end position="160"/>
    </location>
</feature>
<evidence type="ECO:0000313" key="5">
    <source>
        <dbReference type="Proteomes" id="UP000009081"/>
    </source>
</evidence>
<reference evidence="4 5" key="1">
    <citation type="journal article" date="2009" name="PLoS ONE">
        <title>Methylobacterium genome sequences: a reference blueprint to investigate microbial metabolism of C1 compounds from natural and industrial sources.</title>
        <authorList>
            <person name="Vuilleumier S."/>
            <person name="Chistoserdova L."/>
            <person name="Lee M.-C."/>
            <person name="Bringel F."/>
            <person name="Lajus A."/>
            <person name="Zhou Y."/>
            <person name="Gourion B."/>
            <person name="Barbe V."/>
            <person name="Chang J."/>
            <person name="Cruveiller S."/>
            <person name="Dossat C."/>
            <person name="Gillett W."/>
            <person name="Gruffaz C."/>
            <person name="Haugen E."/>
            <person name="Hourcade E."/>
            <person name="Levy R."/>
            <person name="Mangenot S."/>
            <person name="Muller E."/>
            <person name="Nadalig T."/>
            <person name="Pagni M."/>
            <person name="Penny C."/>
            <person name="Peyraud R."/>
            <person name="Robinson D.G."/>
            <person name="Roche D."/>
            <person name="Rouy Z."/>
            <person name="Saenampechek C."/>
            <person name="Salvignol G."/>
            <person name="Vallenet D."/>
            <person name="Wu Z."/>
            <person name="Marx C.J."/>
            <person name="Vorholt J.A."/>
            <person name="Olson M.V."/>
            <person name="Kaul R."/>
            <person name="Weissenbach J."/>
            <person name="Medigue C."/>
            <person name="Lidstrom M.E."/>
        </authorList>
    </citation>
    <scope>NUCLEOTIDE SEQUENCE [LARGE SCALE GENOMIC DNA]</scope>
    <source>
        <strain evidence="5">ATCC 14718 / DSM 1338 / JCM 2805 / NCIMB 9133 / AM1</strain>
    </source>
</reference>
<evidence type="ECO:0000259" key="3">
    <source>
        <dbReference type="Pfam" id="PF01464"/>
    </source>
</evidence>